<protein>
    <submittedName>
        <fullName evidence="4">Sel1 repeat family protein</fullName>
    </submittedName>
</protein>
<feature type="region of interest" description="Disordered" evidence="2">
    <location>
        <begin position="806"/>
        <end position="829"/>
    </location>
</feature>
<evidence type="ECO:0000256" key="3">
    <source>
        <dbReference type="SAM" id="Phobius"/>
    </source>
</evidence>
<keyword evidence="1" id="KW-0175">Coiled coil</keyword>
<dbReference type="SMART" id="SM00671">
    <property type="entry name" value="SEL1"/>
    <property type="match status" value="4"/>
</dbReference>
<dbReference type="SUPFAM" id="SSF81901">
    <property type="entry name" value="HCP-like"/>
    <property type="match status" value="1"/>
</dbReference>
<dbReference type="AlphaFoldDB" id="A0A3L7AG87"/>
<feature type="compositionally biased region" description="Basic and acidic residues" evidence="2">
    <location>
        <begin position="392"/>
        <end position="405"/>
    </location>
</feature>
<dbReference type="PANTHER" id="PTHR11102:SF160">
    <property type="entry name" value="ERAD-ASSOCIATED E3 UBIQUITIN-PROTEIN LIGASE COMPONENT HRD3"/>
    <property type="match status" value="1"/>
</dbReference>
<proteinExistence type="predicted"/>
<dbReference type="InterPro" id="IPR011990">
    <property type="entry name" value="TPR-like_helical_dom_sf"/>
</dbReference>
<evidence type="ECO:0000256" key="2">
    <source>
        <dbReference type="SAM" id="MobiDB-lite"/>
    </source>
</evidence>
<dbReference type="RefSeq" id="WP_121623049.1">
    <property type="nucleotide sequence ID" value="NZ_JACIIW010000002.1"/>
</dbReference>
<keyword evidence="3" id="KW-1133">Transmembrane helix</keyword>
<reference evidence="4 5" key="1">
    <citation type="submission" date="2018-10" db="EMBL/GenBank/DDBJ databases">
        <title>Xanthobacter tagetidis genome sequencing and assembly.</title>
        <authorList>
            <person name="Maclea K.S."/>
            <person name="Goen A.E."/>
            <person name="Fatima S.A."/>
        </authorList>
    </citation>
    <scope>NUCLEOTIDE SEQUENCE [LARGE SCALE GENOMIC DNA]</scope>
    <source>
        <strain evidence="4 5">ATCC 700314</strain>
    </source>
</reference>
<gene>
    <name evidence="4" type="ORF">D9R14_09315</name>
</gene>
<feature type="coiled-coil region" evidence="1">
    <location>
        <begin position="317"/>
        <end position="348"/>
    </location>
</feature>
<sequence>MERGARAARADTAIRSAIYRDLSRQLGDEFDPDTPAWDLERERPSSVDAMRTDMDALRERLAQAAPRRAVLEMDRAISLLNRRFEEMRVAGDSARTKESLAIGEELGKLRAALDALNAPERFQALATGVDALARKLDAVSSRQLDPVEIVRLQRQTDEMKSLAQRALAPGGLQDMAERIAACADKMMRSSEDLARRMGEATAKFELSAEALMNKVGQFEASYILGGHANAEELRRGVNAEVGAINARLDKVAAQVSALSPAATADMSARIGALLTRMERAGGNVDKIAVAPLTEAMENHLSTLTERVRDTQARLGQLDKIEDAVARVAAEMERVRAAATEAAAEAAEAVALKISENADGPAVLGIKRGLAVLEARQEEMARRLADAIDPDADDRAPLGRAAHDDGLWTAGPESVEEAVLQEEPAPRQPRAKPADAPRQARSRNPDPAAAEARDRARAEARAQEARAQEARAQEARAQEARAQEARAQEAEARQEAPSAPPPQAERPRRTRIDPAPEPRSRAMPQDEFDLPGPEAERRADWSIGGAERRLRRERSRKERLSSAQRRDRRRRSTLKALVVAAVLLILVSGVGLALQAVSGVVPGVGAAVDGVRTQVSGLLFSPVRDLPAPVGPAALQAAARAGDVAAAYAVGVRYADGIGISADPKAAEKWLAYAVSAGSAPAAYRLGSLYDNVSRNLAEARRFYEWAASQGNVRAMHNLGVVFSQGIDGKPDWPRAIEWFRKSAEMGQADSQYNLGVIYARGLAGSADLAEAWKWFALAASQGDADSATKRDSLITRADPQALTRARQAAENFRPAPLDPAANFVDLKPDWGMESGSNTVARQASTPPSRSL</sequence>
<feature type="compositionally biased region" description="Basic and acidic residues" evidence="2">
    <location>
        <begin position="504"/>
        <end position="519"/>
    </location>
</feature>
<feature type="transmembrane region" description="Helical" evidence="3">
    <location>
        <begin position="573"/>
        <end position="593"/>
    </location>
</feature>
<dbReference type="Proteomes" id="UP000269692">
    <property type="component" value="Unassembled WGS sequence"/>
</dbReference>
<keyword evidence="3" id="KW-0472">Membrane</keyword>
<keyword evidence="3" id="KW-0812">Transmembrane</keyword>
<evidence type="ECO:0000313" key="4">
    <source>
        <dbReference type="EMBL" id="RLP79034.1"/>
    </source>
</evidence>
<feature type="region of interest" description="Disordered" evidence="2">
    <location>
        <begin position="385"/>
        <end position="542"/>
    </location>
</feature>
<feature type="region of interest" description="Disordered" evidence="2">
    <location>
        <begin position="547"/>
        <end position="566"/>
    </location>
</feature>
<dbReference type="EMBL" id="RCTF01000006">
    <property type="protein sequence ID" value="RLP79034.1"/>
    <property type="molecule type" value="Genomic_DNA"/>
</dbReference>
<dbReference type="InterPro" id="IPR050767">
    <property type="entry name" value="Sel1_AlgK"/>
</dbReference>
<feature type="compositionally biased region" description="Basic and acidic residues" evidence="2">
    <location>
        <begin position="450"/>
        <end position="493"/>
    </location>
</feature>
<dbReference type="PANTHER" id="PTHR11102">
    <property type="entry name" value="SEL-1-LIKE PROTEIN"/>
    <property type="match status" value="1"/>
</dbReference>
<feature type="compositionally biased region" description="Basic and acidic residues" evidence="2">
    <location>
        <begin position="547"/>
        <end position="559"/>
    </location>
</feature>
<dbReference type="OrthoDB" id="5295703at2"/>
<evidence type="ECO:0000256" key="1">
    <source>
        <dbReference type="SAM" id="Coils"/>
    </source>
</evidence>
<dbReference type="Gene3D" id="1.25.40.10">
    <property type="entry name" value="Tetratricopeptide repeat domain"/>
    <property type="match status" value="1"/>
</dbReference>
<accession>A0A3L7AG87</accession>
<name>A0A3L7AG87_9HYPH</name>
<organism evidence="4 5">
    <name type="scientific">Xanthobacter tagetidis</name>
    <dbReference type="NCBI Taxonomy" id="60216"/>
    <lineage>
        <taxon>Bacteria</taxon>
        <taxon>Pseudomonadati</taxon>
        <taxon>Pseudomonadota</taxon>
        <taxon>Alphaproteobacteria</taxon>
        <taxon>Hyphomicrobiales</taxon>
        <taxon>Xanthobacteraceae</taxon>
        <taxon>Xanthobacter</taxon>
    </lineage>
</organism>
<keyword evidence="5" id="KW-1185">Reference proteome</keyword>
<feature type="compositionally biased region" description="Basic and acidic residues" evidence="2">
    <location>
        <begin position="533"/>
        <end position="542"/>
    </location>
</feature>
<evidence type="ECO:0000313" key="5">
    <source>
        <dbReference type="Proteomes" id="UP000269692"/>
    </source>
</evidence>
<dbReference type="Pfam" id="PF08238">
    <property type="entry name" value="Sel1"/>
    <property type="match status" value="4"/>
</dbReference>
<comment type="caution">
    <text evidence="4">The sequence shown here is derived from an EMBL/GenBank/DDBJ whole genome shotgun (WGS) entry which is preliminary data.</text>
</comment>
<dbReference type="InterPro" id="IPR006597">
    <property type="entry name" value="Sel1-like"/>
</dbReference>